<proteinExistence type="predicted"/>
<organism evidence="1 2">
    <name type="scientific">Crystallibacter crystallopoietes</name>
    <dbReference type="NCBI Taxonomy" id="37928"/>
    <lineage>
        <taxon>Bacteria</taxon>
        <taxon>Bacillati</taxon>
        <taxon>Actinomycetota</taxon>
        <taxon>Actinomycetes</taxon>
        <taxon>Micrococcales</taxon>
        <taxon>Micrococcaceae</taxon>
        <taxon>Crystallibacter</taxon>
    </lineage>
</organism>
<dbReference type="Pfam" id="PF17645">
    <property type="entry name" value="Amdase"/>
    <property type="match status" value="1"/>
</dbReference>
<dbReference type="GO" id="GO:0016853">
    <property type="term" value="F:isomerase activity"/>
    <property type="evidence" value="ECO:0007669"/>
    <property type="project" value="UniProtKB-KW"/>
</dbReference>
<keyword evidence="2" id="KW-1185">Reference proteome</keyword>
<dbReference type="AlphaFoldDB" id="A0A1H1CXQ6"/>
<dbReference type="STRING" id="37928.SAMN04489742_2135"/>
<dbReference type="KEGG" id="acry:AC20117_06730"/>
<protein>
    <submittedName>
        <fullName evidence="1">Maleate isomerase</fullName>
    </submittedName>
</protein>
<gene>
    <name evidence="1" type="ORF">SAMN04489742_2135</name>
</gene>
<dbReference type="Gene3D" id="3.40.50.12500">
    <property type="match status" value="1"/>
</dbReference>
<dbReference type="EMBL" id="FNKH01000002">
    <property type="protein sequence ID" value="SDQ68678.1"/>
    <property type="molecule type" value="Genomic_DNA"/>
</dbReference>
<accession>A0A1H1CXQ6</accession>
<dbReference type="InterPro" id="IPR053714">
    <property type="entry name" value="Iso_Racemase_Enz_sf"/>
</dbReference>
<evidence type="ECO:0000313" key="2">
    <source>
        <dbReference type="Proteomes" id="UP000181917"/>
    </source>
</evidence>
<name>A0A1H1CXQ6_9MICC</name>
<dbReference type="Proteomes" id="UP000181917">
    <property type="component" value="Unassembled WGS sequence"/>
</dbReference>
<sequence length="240" mass="25214">MADVPGPSARVGILVPSSNSNAESMTAAMLRDQTDIGVHYSRFRLPPDLDHSIDASVLGEAPALLREAEVTAMAFHGTSGSWKGLAGDQELCETLTAATGAPATTASLAVLAALEAMSLTRVAVVFPGPAPIVSLIQAEYAGHGIDMPRASYPERSMGNQEISRLSRQEIETLMRPAFAADVEAVVCIGTNLRAGYLAAELEAEFEIPVIDSAAATLWNLLRTAGVQHSISGWGKLFSVP</sequence>
<dbReference type="PANTHER" id="PTHR40267">
    <property type="entry name" value="BLR3294 PROTEIN"/>
    <property type="match status" value="1"/>
</dbReference>
<dbReference type="PANTHER" id="PTHR40267:SF1">
    <property type="entry name" value="BLR3294 PROTEIN"/>
    <property type="match status" value="1"/>
</dbReference>
<keyword evidence="1" id="KW-0413">Isomerase</keyword>
<reference evidence="1 2" key="1">
    <citation type="submission" date="2016-10" db="EMBL/GenBank/DDBJ databases">
        <authorList>
            <person name="de Groot N.N."/>
        </authorList>
    </citation>
    <scope>NUCLEOTIDE SEQUENCE [LARGE SCALE GENOMIC DNA]</scope>
    <source>
        <strain evidence="1 2">DSM 20117</strain>
    </source>
</reference>
<dbReference type="InterPro" id="IPR026286">
    <property type="entry name" value="MaiA/AMDase"/>
</dbReference>
<dbReference type="PIRSF" id="PIRSF015736">
    <property type="entry name" value="MI"/>
    <property type="match status" value="1"/>
</dbReference>
<evidence type="ECO:0000313" key="1">
    <source>
        <dbReference type="EMBL" id="SDQ68678.1"/>
    </source>
</evidence>